<gene>
    <name evidence="1" type="primary">ORF9710</name>
</gene>
<accession>A0A0B6Y3F2</accession>
<organism evidence="1">
    <name type="scientific">Arion vulgaris</name>
    <dbReference type="NCBI Taxonomy" id="1028688"/>
    <lineage>
        <taxon>Eukaryota</taxon>
        <taxon>Metazoa</taxon>
        <taxon>Spiralia</taxon>
        <taxon>Lophotrochozoa</taxon>
        <taxon>Mollusca</taxon>
        <taxon>Gastropoda</taxon>
        <taxon>Heterobranchia</taxon>
        <taxon>Euthyneura</taxon>
        <taxon>Panpulmonata</taxon>
        <taxon>Eupulmonata</taxon>
        <taxon>Stylommatophora</taxon>
        <taxon>Helicina</taxon>
        <taxon>Arionoidea</taxon>
        <taxon>Arionidae</taxon>
        <taxon>Arion</taxon>
    </lineage>
</organism>
<evidence type="ECO:0000313" key="1">
    <source>
        <dbReference type="EMBL" id="CEK50045.1"/>
    </source>
</evidence>
<reference evidence="1" key="1">
    <citation type="submission" date="2014-12" db="EMBL/GenBank/DDBJ databases">
        <title>Insight into the proteome of Arion vulgaris.</title>
        <authorList>
            <person name="Aradska J."/>
            <person name="Bulat T."/>
            <person name="Smidak R."/>
            <person name="Sarate P."/>
            <person name="Gangsoo J."/>
            <person name="Sialana F."/>
            <person name="Bilban M."/>
            <person name="Lubec G."/>
        </authorList>
    </citation>
    <scope>NUCLEOTIDE SEQUENCE</scope>
    <source>
        <tissue evidence="1">Skin</tissue>
    </source>
</reference>
<proteinExistence type="predicted"/>
<dbReference type="EMBL" id="HACG01003180">
    <property type="protein sequence ID" value="CEK50045.1"/>
    <property type="molecule type" value="Transcribed_RNA"/>
</dbReference>
<name>A0A0B6Y3F2_9EUPU</name>
<dbReference type="PROSITE" id="PS01188">
    <property type="entry name" value="ELO"/>
    <property type="match status" value="1"/>
</dbReference>
<protein>
    <submittedName>
        <fullName evidence="1">Uncharacterized protein</fullName>
    </submittedName>
</protein>
<dbReference type="AlphaFoldDB" id="A0A0B6Y3F2"/>
<sequence>MSHTKMKHLTTVELDMTVIMALDWRGEFVNISRHIIFLHTFHHLTVCVWDGEMGWVNISTCIHKHTPHNV</sequence>
<dbReference type="InterPro" id="IPR030457">
    <property type="entry name" value="ELO_CS"/>
</dbReference>